<evidence type="ECO:0000313" key="1">
    <source>
        <dbReference type="EMBL" id="UUO13630.1"/>
    </source>
</evidence>
<proteinExistence type="predicted"/>
<protein>
    <submittedName>
        <fullName evidence="1">DUF72 domain-containing protein</fullName>
    </submittedName>
</protein>
<accession>A0ABY5LPI8</accession>
<dbReference type="Gene3D" id="3.20.20.410">
    <property type="entry name" value="Protein of unknown function UPF0759"/>
    <property type="match status" value="1"/>
</dbReference>
<dbReference type="Pfam" id="PF01904">
    <property type="entry name" value="DUF72"/>
    <property type="match status" value="1"/>
</dbReference>
<dbReference type="Proteomes" id="UP001057561">
    <property type="component" value="Chromosome"/>
</dbReference>
<dbReference type="InterPro" id="IPR036520">
    <property type="entry name" value="UPF0759_sf"/>
</dbReference>
<dbReference type="EMBL" id="CP099464">
    <property type="protein sequence ID" value="UUO13630.1"/>
    <property type="molecule type" value="Genomic_DNA"/>
</dbReference>
<dbReference type="PANTHER" id="PTHR30348:SF9">
    <property type="entry name" value="UPF0759 PROTEIN YECE"/>
    <property type="match status" value="1"/>
</dbReference>
<dbReference type="RefSeq" id="WP_027403766.1">
    <property type="nucleotide sequence ID" value="NZ_CP099464.1"/>
</dbReference>
<dbReference type="SUPFAM" id="SSF117396">
    <property type="entry name" value="TM1631-like"/>
    <property type="match status" value="1"/>
</dbReference>
<sequence>MNFYIGCAVWAYKGWLGELYPPGTRNADFLNLYSRRFSTVEGNTTFYATPNAETVTRWATETPPGFEFCLKLPQNITHQKLLQPHIPEALAFLEKMRPLGTHLGPLFAQLPPSYSPALLDDLTAFLTAWPRTETPLALEVRHSEWFQEPHASNLTALLEELGVGRVLLDSRPIYTGDDDPQLLSERRKPKLPVQFSITAPFALIRFISHPQLPMNQIFMEEWVRQIQEWLQAGIKIYFFVHCPIEDMSPHNARYFQQLLEESGVVVPPLPENNLQQSSHQLSLW</sequence>
<dbReference type="InterPro" id="IPR002763">
    <property type="entry name" value="DUF72"/>
</dbReference>
<evidence type="ECO:0000313" key="2">
    <source>
        <dbReference type="Proteomes" id="UP001057561"/>
    </source>
</evidence>
<keyword evidence="2" id="KW-1185">Reference proteome</keyword>
<organism evidence="1 2">
    <name type="scientific">Dolichospermum heterosporum TAC447</name>
    <dbReference type="NCBI Taxonomy" id="747523"/>
    <lineage>
        <taxon>Bacteria</taxon>
        <taxon>Bacillati</taxon>
        <taxon>Cyanobacteriota</taxon>
        <taxon>Cyanophyceae</taxon>
        <taxon>Nostocales</taxon>
        <taxon>Aphanizomenonaceae</taxon>
        <taxon>Dolichospermum</taxon>
        <taxon>Dolichospermum heterosporum</taxon>
    </lineage>
</organism>
<name>A0ABY5LPI8_9CYAN</name>
<reference evidence="1" key="1">
    <citation type="submission" date="2022-06" db="EMBL/GenBank/DDBJ databases">
        <title>Nostosin G and Spiroidesin B from the Cyanobacterium Dolichospermum sp. NIES-1697.</title>
        <authorList>
            <person name="Phan C.-S."/>
            <person name="Mehjabin J.J."/>
            <person name="Anas A.R.J."/>
            <person name="Hayasaka M."/>
            <person name="Onoki R."/>
            <person name="Wang J."/>
            <person name="Umezawa T."/>
            <person name="Washio K."/>
            <person name="Morikawa M."/>
            <person name="Okino T."/>
        </authorList>
    </citation>
    <scope>NUCLEOTIDE SEQUENCE</scope>
    <source>
        <strain evidence="1">NIES-1697</strain>
    </source>
</reference>
<dbReference type="PANTHER" id="PTHR30348">
    <property type="entry name" value="UNCHARACTERIZED PROTEIN YECE"/>
    <property type="match status" value="1"/>
</dbReference>
<gene>
    <name evidence="1" type="ORF">NG743_16290</name>
</gene>